<evidence type="ECO:0000256" key="3">
    <source>
        <dbReference type="SAM" id="MobiDB-lite"/>
    </source>
</evidence>
<dbReference type="GO" id="GO:0003729">
    <property type="term" value="F:mRNA binding"/>
    <property type="evidence" value="ECO:0007669"/>
    <property type="project" value="TreeGrafter"/>
</dbReference>
<dbReference type="Gene3D" id="2.60.120.260">
    <property type="entry name" value="Galactose-binding domain-like"/>
    <property type="match status" value="1"/>
</dbReference>
<dbReference type="PANTHER" id="PTHR12537">
    <property type="entry name" value="RNA BINDING PROTEIN PUMILIO-RELATED"/>
    <property type="match status" value="1"/>
</dbReference>
<gene>
    <name evidence="5" type="ORF">EGYM00392_LOCUS38111</name>
</gene>
<evidence type="ECO:0000259" key="4">
    <source>
        <dbReference type="PROSITE" id="PS50303"/>
    </source>
</evidence>
<feature type="region of interest" description="Disordered" evidence="3">
    <location>
        <begin position="633"/>
        <end position="664"/>
    </location>
</feature>
<dbReference type="InterPro" id="IPR008979">
    <property type="entry name" value="Galactose-bd-like_sf"/>
</dbReference>
<dbReference type="GO" id="GO:0005737">
    <property type="term" value="C:cytoplasm"/>
    <property type="evidence" value="ECO:0007669"/>
    <property type="project" value="TreeGrafter"/>
</dbReference>
<dbReference type="InterPro" id="IPR033133">
    <property type="entry name" value="PUM-HD"/>
</dbReference>
<evidence type="ECO:0000256" key="1">
    <source>
        <dbReference type="ARBA" id="ARBA00022737"/>
    </source>
</evidence>
<name>A0A7S1IZ30_9EUGL</name>
<feature type="repeat" description="Pumilio" evidence="2">
    <location>
        <begin position="492"/>
        <end position="527"/>
    </location>
</feature>
<feature type="domain" description="PUM-HD" evidence="4">
    <location>
        <begin position="279"/>
        <end position="630"/>
    </location>
</feature>
<protein>
    <recommendedName>
        <fullName evidence="4">PUM-HD domain-containing protein</fullName>
    </recommendedName>
</protein>
<evidence type="ECO:0000256" key="2">
    <source>
        <dbReference type="PROSITE-ProRule" id="PRU00317"/>
    </source>
</evidence>
<dbReference type="SMART" id="SM00025">
    <property type="entry name" value="Pumilio"/>
    <property type="match status" value="7"/>
</dbReference>
<dbReference type="SUPFAM" id="SSF48371">
    <property type="entry name" value="ARM repeat"/>
    <property type="match status" value="1"/>
</dbReference>
<feature type="repeat" description="Pumilio" evidence="2">
    <location>
        <begin position="568"/>
        <end position="603"/>
    </location>
</feature>
<dbReference type="InterPro" id="IPR011989">
    <property type="entry name" value="ARM-like"/>
</dbReference>
<dbReference type="PANTHER" id="PTHR12537:SF12">
    <property type="entry name" value="MATERNAL PROTEIN PUMILIO"/>
    <property type="match status" value="1"/>
</dbReference>
<dbReference type="SUPFAM" id="SSF49785">
    <property type="entry name" value="Galactose-binding domain-like"/>
    <property type="match status" value="1"/>
</dbReference>
<feature type="compositionally biased region" description="Basic and acidic residues" evidence="3">
    <location>
        <begin position="250"/>
        <end position="261"/>
    </location>
</feature>
<feature type="region of interest" description="Disordered" evidence="3">
    <location>
        <begin position="1"/>
        <end position="21"/>
    </location>
</feature>
<dbReference type="GO" id="GO:0010608">
    <property type="term" value="P:post-transcriptional regulation of gene expression"/>
    <property type="evidence" value="ECO:0007669"/>
    <property type="project" value="TreeGrafter"/>
</dbReference>
<feature type="compositionally biased region" description="Basic and acidic residues" evidence="3">
    <location>
        <begin position="282"/>
        <end position="291"/>
    </location>
</feature>
<sequence length="664" mass="73938">MALEVPRAPVGPSRAPDGPVRRLGPPYMVKEYEYCSPHDGNGIVYSLGLDKGGGAWNNPVDTKALRVCASSLQGGNLSCTVDHDLNGVLFQSDDQPFSWVIFDFQECSVRPNYYTIAHRSAVYAFFMRSWQLEGSSDNSVWQILSRHNHDESLNPNSLVAAWALHAKAFYRYIRIVLDPNGNNEGGHALLFNCFDIYGEFKTPTGTSPTPIVQAGGGAYPMGVASKVPDYGGRHHHHQQGPGGKGQFSDAPERGGKGSDHKGKGKGKGKGADGGKRNQPRKRGLEAEEDLQRQDNFDLQNVAQINIIDLRGGILEHCQHQDGSRQVQARLSSEQCSAEEKQLLHDEILPSVVKLMTNKFGNYVVQKLIEHGSPQQRKSLAQAMENSILSLASQLYGCFVLQTALEVFEESERSMIANELQNHVLECIDHHHANHVLRKCVEVLPYERVSFVIANLEGNAEEVAKHVYGCRLLQLILTKYKKETDRVQSLIDELVRAVGDLACDTYGNYVVQHLVVNGDAYYKYNVHQQLLGNLGGLLQHQAASHVVEKMYEHGTKEERSAMLDRLLMDLAPQLPLLMNDKYANHVLQRMIDFSDAEQQQQLKDGMLPHADILNPHEAHGKYLLLRLQGKWHAGNPWQGKKGRGKGSSDDSRAPKRHRVQGGPIQ</sequence>
<feature type="repeat" description="Pumilio" evidence="2">
    <location>
        <begin position="528"/>
        <end position="563"/>
    </location>
</feature>
<dbReference type="AlphaFoldDB" id="A0A7S1IZ30"/>
<dbReference type="Gene3D" id="1.25.10.10">
    <property type="entry name" value="Leucine-rich Repeat Variant"/>
    <property type="match status" value="1"/>
</dbReference>
<accession>A0A7S1IZ30</accession>
<feature type="repeat" description="Pumilio" evidence="2">
    <location>
        <begin position="454"/>
        <end position="491"/>
    </location>
</feature>
<organism evidence="5">
    <name type="scientific">Eutreptiella gymnastica</name>
    <dbReference type="NCBI Taxonomy" id="73025"/>
    <lineage>
        <taxon>Eukaryota</taxon>
        <taxon>Discoba</taxon>
        <taxon>Euglenozoa</taxon>
        <taxon>Euglenida</taxon>
        <taxon>Spirocuta</taxon>
        <taxon>Euglenophyceae</taxon>
        <taxon>Eutreptiales</taxon>
        <taxon>Eutreptiaceae</taxon>
        <taxon>Eutreptiella</taxon>
    </lineage>
</organism>
<feature type="repeat" description="Pumilio" evidence="2">
    <location>
        <begin position="346"/>
        <end position="381"/>
    </location>
</feature>
<feature type="region of interest" description="Disordered" evidence="3">
    <location>
        <begin position="225"/>
        <end position="291"/>
    </location>
</feature>
<dbReference type="PROSITE" id="PS50303">
    <property type="entry name" value="PUM_HD"/>
    <property type="match status" value="1"/>
</dbReference>
<proteinExistence type="predicted"/>
<dbReference type="Pfam" id="PF00806">
    <property type="entry name" value="PUF"/>
    <property type="match status" value="7"/>
</dbReference>
<dbReference type="InterPro" id="IPR001313">
    <property type="entry name" value="Pumilio_RNA-bd_rpt"/>
</dbReference>
<reference evidence="5" key="1">
    <citation type="submission" date="2021-01" db="EMBL/GenBank/DDBJ databases">
        <authorList>
            <person name="Corre E."/>
            <person name="Pelletier E."/>
            <person name="Niang G."/>
            <person name="Scheremetjew M."/>
            <person name="Finn R."/>
            <person name="Kale V."/>
            <person name="Holt S."/>
            <person name="Cochrane G."/>
            <person name="Meng A."/>
            <person name="Brown T."/>
            <person name="Cohen L."/>
        </authorList>
    </citation>
    <scope>NUCLEOTIDE SEQUENCE</scope>
    <source>
        <strain evidence="5">NIES-381</strain>
    </source>
</reference>
<evidence type="ECO:0000313" key="5">
    <source>
        <dbReference type="EMBL" id="CAD9026981.1"/>
    </source>
</evidence>
<keyword evidence="1" id="KW-0677">Repeat</keyword>
<dbReference type="PROSITE" id="PS50302">
    <property type="entry name" value="PUM"/>
    <property type="match status" value="6"/>
</dbReference>
<dbReference type="EMBL" id="HBGA01102379">
    <property type="protein sequence ID" value="CAD9026981.1"/>
    <property type="molecule type" value="Transcribed_RNA"/>
</dbReference>
<feature type="repeat" description="Pumilio" evidence="2">
    <location>
        <begin position="382"/>
        <end position="417"/>
    </location>
</feature>
<dbReference type="InterPro" id="IPR016024">
    <property type="entry name" value="ARM-type_fold"/>
</dbReference>